<dbReference type="EMBL" id="JAIWYP010000001">
    <property type="protein sequence ID" value="KAH3881570.1"/>
    <property type="molecule type" value="Genomic_DNA"/>
</dbReference>
<proteinExistence type="predicted"/>
<dbReference type="AlphaFoldDB" id="A0A9D4MQH2"/>
<dbReference type="Proteomes" id="UP000828390">
    <property type="component" value="Unassembled WGS sequence"/>
</dbReference>
<comment type="caution">
    <text evidence="1">The sequence shown here is derived from an EMBL/GenBank/DDBJ whole genome shotgun (WGS) entry which is preliminary data.</text>
</comment>
<organism evidence="1 2">
    <name type="scientific">Dreissena polymorpha</name>
    <name type="common">Zebra mussel</name>
    <name type="synonym">Mytilus polymorpha</name>
    <dbReference type="NCBI Taxonomy" id="45954"/>
    <lineage>
        <taxon>Eukaryota</taxon>
        <taxon>Metazoa</taxon>
        <taxon>Spiralia</taxon>
        <taxon>Lophotrochozoa</taxon>
        <taxon>Mollusca</taxon>
        <taxon>Bivalvia</taxon>
        <taxon>Autobranchia</taxon>
        <taxon>Heteroconchia</taxon>
        <taxon>Euheterodonta</taxon>
        <taxon>Imparidentia</taxon>
        <taxon>Neoheterodontei</taxon>
        <taxon>Myida</taxon>
        <taxon>Dreissenoidea</taxon>
        <taxon>Dreissenidae</taxon>
        <taxon>Dreissena</taxon>
    </lineage>
</organism>
<reference evidence="1" key="1">
    <citation type="journal article" date="2019" name="bioRxiv">
        <title>The Genome of the Zebra Mussel, Dreissena polymorpha: A Resource for Invasive Species Research.</title>
        <authorList>
            <person name="McCartney M.A."/>
            <person name="Auch B."/>
            <person name="Kono T."/>
            <person name="Mallez S."/>
            <person name="Zhang Y."/>
            <person name="Obille A."/>
            <person name="Becker A."/>
            <person name="Abrahante J.E."/>
            <person name="Garbe J."/>
            <person name="Badalamenti J.P."/>
            <person name="Herman A."/>
            <person name="Mangelson H."/>
            <person name="Liachko I."/>
            <person name="Sullivan S."/>
            <person name="Sone E.D."/>
            <person name="Koren S."/>
            <person name="Silverstein K.A.T."/>
            <person name="Beckman K.B."/>
            <person name="Gohl D.M."/>
        </authorList>
    </citation>
    <scope>NUCLEOTIDE SEQUENCE</scope>
    <source>
        <strain evidence="1">Duluth1</strain>
        <tissue evidence="1">Whole animal</tissue>
    </source>
</reference>
<protein>
    <submittedName>
        <fullName evidence="1">Uncharacterized protein</fullName>
    </submittedName>
</protein>
<keyword evidence="2" id="KW-1185">Reference proteome</keyword>
<evidence type="ECO:0000313" key="1">
    <source>
        <dbReference type="EMBL" id="KAH3881570.1"/>
    </source>
</evidence>
<evidence type="ECO:0000313" key="2">
    <source>
        <dbReference type="Proteomes" id="UP000828390"/>
    </source>
</evidence>
<accession>A0A9D4MQH2</accession>
<gene>
    <name evidence="1" type="ORF">DPMN_005496</name>
</gene>
<sequence length="104" mass="12018">MTRLQWKRLMPCKPLNNLWEPNSLSCDKAPGSYGIHLWPSSTNEIYIHTRSDGKQLNFAHERARAKGTEIPIRYMLFVTHTEKALQRLISCLLKFVQTIGSMSD</sequence>
<name>A0A9D4MQH2_DREPO</name>
<reference evidence="1" key="2">
    <citation type="submission" date="2020-11" db="EMBL/GenBank/DDBJ databases">
        <authorList>
            <person name="McCartney M.A."/>
            <person name="Auch B."/>
            <person name="Kono T."/>
            <person name="Mallez S."/>
            <person name="Becker A."/>
            <person name="Gohl D.M."/>
            <person name="Silverstein K.A.T."/>
            <person name="Koren S."/>
            <person name="Bechman K.B."/>
            <person name="Herman A."/>
            <person name="Abrahante J.E."/>
            <person name="Garbe J."/>
        </authorList>
    </citation>
    <scope>NUCLEOTIDE SEQUENCE</scope>
    <source>
        <strain evidence="1">Duluth1</strain>
        <tissue evidence="1">Whole animal</tissue>
    </source>
</reference>